<dbReference type="InterPro" id="IPR025657">
    <property type="entry name" value="RadC_JAB"/>
</dbReference>
<organism evidence="7">
    <name type="scientific">Macrococcoides caseolyticum</name>
    <dbReference type="NCBI Taxonomy" id="69966"/>
    <lineage>
        <taxon>Bacteria</taxon>
        <taxon>Bacillati</taxon>
        <taxon>Bacillota</taxon>
        <taxon>Bacilli</taxon>
        <taxon>Bacillales</taxon>
        <taxon>Staphylococcaceae</taxon>
        <taxon>Macrococcoides</taxon>
    </lineage>
</organism>
<evidence type="ECO:0000256" key="4">
    <source>
        <dbReference type="ARBA" id="ARBA00022801"/>
    </source>
</evidence>
<evidence type="ECO:0000256" key="2">
    <source>
        <dbReference type="ARBA" id="ARBA00022670"/>
    </source>
</evidence>
<comment type="similarity">
    <text evidence="1">Belongs to the UPF0758 family.</text>
</comment>
<dbReference type="PANTHER" id="PTHR30471">
    <property type="entry name" value="DNA REPAIR PROTEIN RADC"/>
    <property type="match status" value="1"/>
</dbReference>
<keyword evidence="3" id="KW-0479">Metal-binding</keyword>
<dbReference type="InterPro" id="IPR037518">
    <property type="entry name" value="MPN"/>
</dbReference>
<dbReference type="Pfam" id="PF04002">
    <property type="entry name" value="RadC"/>
    <property type="match status" value="1"/>
</dbReference>
<evidence type="ECO:0000256" key="5">
    <source>
        <dbReference type="ARBA" id="ARBA00022833"/>
    </source>
</evidence>
<keyword evidence="4" id="KW-0378">Hydrolase</keyword>
<keyword evidence="7" id="KW-0614">Plasmid</keyword>
<dbReference type="PANTHER" id="PTHR30471:SF3">
    <property type="entry name" value="UPF0758 PROTEIN YEES-RELATED"/>
    <property type="match status" value="1"/>
</dbReference>
<dbReference type="GO" id="GO:0006508">
    <property type="term" value="P:proteolysis"/>
    <property type="evidence" value="ECO:0007669"/>
    <property type="project" value="UniProtKB-KW"/>
</dbReference>
<dbReference type="RefSeq" id="WP_101045276.1">
    <property type="nucleotide sequence ID" value="NZ_PIWQ01000029.1"/>
</dbReference>
<evidence type="ECO:0000256" key="1">
    <source>
        <dbReference type="ARBA" id="ARBA00010243"/>
    </source>
</evidence>
<dbReference type="AlphaFoldDB" id="A0A8F8QB88"/>
<name>A0A8F8QB88_9STAP</name>
<dbReference type="PROSITE" id="PS50249">
    <property type="entry name" value="MPN"/>
    <property type="match status" value="1"/>
</dbReference>
<dbReference type="GO" id="GO:0008237">
    <property type="term" value="F:metallopeptidase activity"/>
    <property type="evidence" value="ECO:0007669"/>
    <property type="project" value="UniProtKB-KW"/>
</dbReference>
<proteinExistence type="inferred from homology"/>
<gene>
    <name evidence="7" type="ORF">KYI07_11895</name>
</gene>
<geneLocation type="plasmid" evidence="7">
    <name>p19Msa0499_10</name>
</geneLocation>
<keyword evidence="2" id="KW-0645">Protease</keyword>
<evidence type="ECO:0000313" key="7">
    <source>
        <dbReference type="EMBL" id="QYA38904.1"/>
    </source>
</evidence>
<sequence length="150" mass="17087">MKKFDEKYIYKITENKTYYRKTKQERIKLNCKDNVIDFAREEIGYCDREKLLVLGVNTKNEVMIAYVAHVGTVDASLVHPREIFKPLIENSCTAFIVIHNHPSGYADESIQDVEMARRVDKIGDMLGIGMLDALIVTDDDATSLKSKGLV</sequence>
<keyword evidence="6" id="KW-0482">Metalloprotease</keyword>
<dbReference type="CDD" id="cd08071">
    <property type="entry name" value="MPN_DUF2466"/>
    <property type="match status" value="1"/>
</dbReference>
<dbReference type="EMBL" id="CP079970">
    <property type="protein sequence ID" value="QYA38904.1"/>
    <property type="molecule type" value="Genomic_DNA"/>
</dbReference>
<dbReference type="InterPro" id="IPR020891">
    <property type="entry name" value="UPF0758_CS"/>
</dbReference>
<dbReference type="InterPro" id="IPR001405">
    <property type="entry name" value="UPF0758"/>
</dbReference>
<protein>
    <submittedName>
        <fullName evidence="7">JAB domain-containing protein</fullName>
    </submittedName>
</protein>
<accession>A0A8F8QB88</accession>
<evidence type="ECO:0000256" key="3">
    <source>
        <dbReference type="ARBA" id="ARBA00022723"/>
    </source>
</evidence>
<evidence type="ECO:0000256" key="6">
    <source>
        <dbReference type="ARBA" id="ARBA00023049"/>
    </source>
</evidence>
<dbReference type="GO" id="GO:0046872">
    <property type="term" value="F:metal ion binding"/>
    <property type="evidence" value="ECO:0007669"/>
    <property type="project" value="UniProtKB-KW"/>
</dbReference>
<dbReference type="Gene3D" id="3.40.140.10">
    <property type="entry name" value="Cytidine Deaminase, domain 2"/>
    <property type="match status" value="1"/>
</dbReference>
<reference evidence="7" key="1">
    <citation type="submission" date="2024-06" db="EMBL/GenBank/DDBJ databases">
        <title>Prevalence and characterization of methicillin-resistant Macrococcus spp. in food producing animals and meat in Switzerland in 2019.</title>
        <authorList>
            <person name="Keller J.E."/>
            <person name="Schwendener S."/>
            <person name="Neuenschwander J."/>
            <person name="Overesch G."/>
            <person name="Perreten V."/>
        </authorList>
    </citation>
    <scope>NUCLEOTIDE SEQUENCE</scope>
    <source>
        <strain evidence="7">19Msa0499</strain>
        <plasmid evidence="7">p19Msa0499_10</plasmid>
    </source>
</reference>
<dbReference type="PROSITE" id="PS01302">
    <property type="entry name" value="UPF0758"/>
    <property type="match status" value="1"/>
</dbReference>
<keyword evidence="5" id="KW-0862">Zinc</keyword>